<keyword evidence="2" id="KW-0812">Transmembrane</keyword>
<feature type="region of interest" description="Disordered" evidence="1">
    <location>
        <begin position="475"/>
        <end position="500"/>
    </location>
</feature>
<proteinExistence type="predicted"/>
<protein>
    <submittedName>
        <fullName evidence="3">Uncharacterized protein</fullName>
    </submittedName>
</protein>
<name>A0AAU2JNK0_9ACTN</name>
<feature type="transmembrane region" description="Helical" evidence="2">
    <location>
        <begin position="378"/>
        <end position="398"/>
    </location>
</feature>
<accession>A0AAU2JNK0</accession>
<gene>
    <name evidence="3" type="ORF">OG327_06535</name>
</gene>
<dbReference type="EMBL" id="CP108264">
    <property type="protein sequence ID" value="WTU73028.1"/>
    <property type="molecule type" value="Genomic_DNA"/>
</dbReference>
<reference evidence="3" key="1">
    <citation type="submission" date="2022-10" db="EMBL/GenBank/DDBJ databases">
        <title>The complete genomes of actinobacterial strains from the NBC collection.</title>
        <authorList>
            <person name="Joergensen T.S."/>
            <person name="Alvarez Arevalo M."/>
            <person name="Sterndorff E.B."/>
            <person name="Faurdal D."/>
            <person name="Vuksanovic O."/>
            <person name="Mourched A.-S."/>
            <person name="Charusanti P."/>
            <person name="Shaw S."/>
            <person name="Blin K."/>
            <person name="Weber T."/>
        </authorList>
    </citation>
    <scope>NUCLEOTIDE SEQUENCE</scope>
    <source>
        <strain evidence="3">NBC_00049</strain>
    </source>
</reference>
<evidence type="ECO:0000313" key="3">
    <source>
        <dbReference type="EMBL" id="WTU73028.1"/>
    </source>
</evidence>
<feature type="compositionally biased region" description="Basic and acidic residues" evidence="1">
    <location>
        <begin position="475"/>
        <end position="490"/>
    </location>
</feature>
<keyword evidence="2" id="KW-1133">Transmembrane helix</keyword>
<evidence type="ECO:0000256" key="2">
    <source>
        <dbReference type="SAM" id="Phobius"/>
    </source>
</evidence>
<keyword evidence="2" id="KW-0472">Membrane</keyword>
<evidence type="ECO:0000256" key="1">
    <source>
        <dbReference type="SAM" id="MobiDB-lite"/>
    </source>
</evidence>
<sequence>MPPVGTPSDPNPAEPGSAPPFDPYVSRVGTRLTTVYATSWTYAPDPANDGDDEIASLRPSALLNLGRLAAAYDRHADQLPRVLHRERLDPSGFAARRWDATGRSAPTSASLWQFTAPSGQILLALTLDLAAPLLDCIPLLEDLYYAEVTFGGADPEQLAAARIGTVPSGLLPERHQLVFRASPTPADVPSPDTAQRIIYRADLPVRPELGSLQAPDELNRRPTTFGALGPYVSLLTGHQDYVENAAFLSAVQAVASAARLREIRVLAETYVRRFRTRADGEARLEERRTLLERITHAQGYLELELSYSVEIPADLATLIPSLRPSAYHATLYEAMGLTTRAAAVSQTLERLGNATAAELTSVGSAELRAADRRRVRTVAAVTFVTTVTATLGLLFTFLGINAAEVDERRSMFDAAYTPVYAVITMVLVFGFVLYAVLQAFDRAALRGSHVGQTPTWHGTHRLLAGELGTALLDGHPARVPEPRNLPDADRPGVPPVPPPA</sequence>
<feature type="region of interest" description="Disordered" evidence="1">
    <location>
        <begin position="1"/>
        <end position="24"/>
    </location>
</feature>
<feature type="compositionally biased region" description="Pro residues" evidence="1">
    <location>
        <begin position="1"/>
        <end position="22"/>
    </location>
</feature>
<organism evidence="3">
    <name type="scientific">Streptomyces sp. NBC_00049</name>
    <dbReference type="NCBI Taxonomy" id="2903617"/>
    <lineage>
        <taxon>Bacteria</taxon>
        <taxon>Bacillati</taxon>
        <taxon>Actinomycetota</taxon>
        <taxon>Actinomycetes</taxon>
        <taxon>Kitasatosporales</taxon>
        <taxon>Streptomycetaceae</taxon>
        <taxon>Streptomyces</taxon>
    </lineage>
</organism>
<feature type="transmembrane region" description="Helical" evidence="2">
    <location>
        <begin position="418"/>
        <end position="437"/>
    </location>
</feature>
<dbReference type="AlphaFoldDB" id="A0AAU2JNK0"/>